<dbReference type="Pfam" id="PF00083">
    <property type="entry name" value="Sugar_tr"/>
    <property type="match status" value="1"/>
</dbReference>
<dbReference type="PANTHER" id="PTHR48020">
    <property type="entry name" value="PROTON MYO-INOSITOL COTRANSPORTER"/>
    <property type="match status" value="1"/>
</dbReference>
<evidence type="ECO:0000259" key="9">
    <source>
        <dbReference type="PROSITE" id="PS50850"/>
    </source>
</evidence>
<comment type="similarity">
    <text evidence="2 7">Belongs to the major facilitator superfamily. Sugar transporter (TC 2.A.1.1) family.</text>
</comment>
<evidence type="ECO:0000256" key="4">
    <source>
        <dbReference type="ARBA" id="ARBA00022692"/>
    </source>
</evidence>
<accession>A0ABQ8GRC2</accession>
<keyword evidence="5 8" id="KW-1133">Transmembrane helix</keyword>
<comment type="caution">
    <text evidence="10">The sequence shown here is derived from an EMBL/GenBank/DDBJ whole genome shotgun (WGS) entry which is preliminary data.</text>
</comment>
<dbReference type="InterPro" id="IPR020846">
    <property type="entry name" value="MFS_dom"/>
</dbReference>
<evidence type="ECO:0000313" key="11">
    <source>
        <dbReference type="Proteomes" id="UP000774617"/>
    </source>
</evidence>
<evidence type="ECO:0000256" key="1">
    <source>
        <dbReference type="ARBA" id="ARBA00004141"/>
    </source>
</evidence>
<feature type="transmembrane region" description="Helical" evidence="8">
    <location>
        <begin position="134"/>
        <end position="154"/>
    </location>
</feature>
<dbReference type="NCBIfam" id="TIGR00879">
    <property type="entry name" value="SP"/>
    <property type="match status" value="1"/>
</dbReference>
<organism evidence="10 11">
    <name type="scientific">Macrophomina phaseolina</name>
    <dbReference type="NCBI Taxonomy" id="35725"/>
    <lineage>
        <taxon>Eukaryota</taxon>
        <taxon>Fungi</taxon>
        <taxon>Dikarya</taxon>
        <taxon>Ascomycota</taxon>
        <taxon>Pezizomycotina</taxon>
        <taxon>Dothideomycetes</taxon>
        <taxon>Dothideomycetes incertae sedis</taxon>
        <taxon>Botryosphaeriales</taxon>
        <taxon>Botryosphaeriaceae</taxon>
        <taxon>Macrophomina</taxon>
    </lineage>
</organism>
<dbReference type="PROSITE" id="PS00216">
    <property type="entry name" value="SUGAR_TRANSPORT_1"/>
    <property type="match status" value="1"/>
</dbReference>
<dbReference type="InterPro" id="IPR003663">
    <property type="entry name" value="Sugar/inositol_transpt"/>
</dbReference>
<keyword evidence="4 8" id="KW-0812">Transmembrane</keyword>
<feature type="transmembrane region" description="Helical" evidence="8">
    <location>
        <begin position="350"/>
        <end position="371"/>
    </location>
</feature>
<feature type="transmembrane region" description="Helical" evidence="8">
    <location>
        <begin position="160"/>
        <end position="181"/>
    </location>
</feature>
<keyword evidence="6 8" id="KW-0472">Membrane</keyword>
<evidence type="ECO:0000256" key="2">
    <source>
        <dbReference type="ARBA" id="ARBA00010992"/>
    </source>
</evidence>
<evidence type="ECO:0000256" key="6">
    <source>
        <dbReference type="ARBA" id="ARBA00023136"/>
    </source>
</evidence>
<evidence type="ECO:0000256" key="8">
    <source>
        <dbReference type="SAM" id="Phobius"/>
    </source>
</evidence>
<dbReference type="EMBL" id="JAGTJR010000002">
    <property type="protein sequence ID" value="KAH7063037.1"/>
    <property type="molecule type" value="Genomic_DNA"/>
</dbReference>
<dbReference type="Proteomes" id="UP000774617">
    <property type="component" value="Unassembled WGS sequence"/>
</dbReference>
<feature type="transmembrane region" description="Helical" evidence="8">
    <location>
        <begin position="454"/>
        <end position="475"/>
    </location>
</feature>
<gene>
    <name evidence="10" type="ORF">B0J12DRAFT_693975</name>
</gene>
<dbReference type="SUPFAM" id="SSF103473">
    <property type="entry name" value="MFS general substrate transporter"/>
    <property type="match status" value="1"/>
</dbReference>
<dbReference type="PROSITE" id="PS00217">
    <property type="entry name" value="SUGAR_TRANSPORT_2"/>
    <property type="match status" value="1"/>
</dbReference>
<sequence length="547" mass="58623">MAAGEKPAVSAEKQEDVLHIETVANGDKNMVVDDSIEETECGKMAWWISFAVSTGGFLFGQLRHPPTGIDRPLTEVCLGYDTGVISSVLVMIKEDLGHALSSSEKELVTSLTSGGALVGAVAAGMTADKYGRKFGIYLGCVLFIAGSVIQAAAYNLAQMSAGRFIVGLGVGSAAMIIPLYIGEIAPAKYRGRMIAFDNMSVTFGQLVSYCLGAGFEHVSHGWRYTVGLGAAPAVILIFMLPYCPESPRQLIAHGKLEEAGRVLRKIFPKATGKQVDDKTQLILDSVHQVTAALEDKTLWWQLKQLFTVPANARPLISTCVVMAVSQLGGFNTLMYYSGTLFGLVGFSNPVAVSIVVGATNFVFSLLCITLLDRFGRRIVVLVTSMGMCISLIVAAVAFSYIPISPDLEVQTREIDWAGILVLVTIICYIAFFASGVATISWVGTELLPVEVRALGTMTNTVVCWGCNIIIASTFLSMMKGMTASGAFGFYAGICFAGWSFLVFGYPEVKGLPLEMIRDVYSHGFGVRYAAKLQKERKAAKNAGCSLA</sequence>
<dbReference type="InterPro" id="IPR036259">
    <property type="entry name" value="MFS_trans_sf"/>
</dbReference>
<evidence type="ECO:0000313" key="10">
    <source>
        <dbReference type="EMBL" id="KAH7063037.1"/>
    </source>
</evidence>
<feature type="transmembrane region" description="Helical" evidence="8">
    <location>
        <begin position="487"/>
        <end position="505"/>
    </location>
</feature>
<feature type="domain" description="Major facilitator superfamily (MFS) profile" evidence="9">
    <location>
        <begin position="67"/>
        <end position="509"/>
    </location>
</feature>
<reference evidence="10 11" key="1">
    <citation type="journal article" date="2021" name="Nat. Commun.">
        <title>Genetic determinants of endophytism in the Arabidopsis root mycobiome.</title>
        <authorList>
            <person name="Mesny F."/>
            <person name="Miyauchi S."/>
            <person name="Thiergart T."/>
            <person name="Pickel B."/>
            <person name="Atanasova L."/>
            <person name="Karlsson M."/>
            <person name="Huettel B."/>
            <person name="Barry K.W."/>
            <person name="Haridas S."/>
            <person name="Chen C."/>
            <person name="Bauer D."/>
            <person name="Andreopoulos W."/>
            <person name="Pangilinan J."/>
            <person name="LaButti K."/>
            <person name="Riley R."/>
            <person name="Lipzen A."/>
            <person name="Clum A."/>
            <person name="Drula E."/>
            <person name="Henrissat B."/>
            <person name="Kohler A."/>
            <person name="Grigoriev I.V."/>
            <person name="Martin F.M."/>
            <person name="Hacquard S."/>
        </authorList>
    </citation>
    <scope>NUCLEOTIDE SEQUENCE [LARGE SCALE GENOMIC DNA]</scope>
    <source>
        <strain evidence="10 11">MPI-SDFR-AT-0080</strain>
    </source>
</reference>
<name>A0ABQ8GRC2_9PEZI</name>
<dbReference type="PRINTS" id="PR00171">
    <property type="entry name" value="SUGRTRNSPORT"/>
</dbReference>
<keyword evidence="11" id="KW-1185">Reference proteome</keyword>
<dbReference type="InterPro" id="IPR050814">
    <property type="entry name" value="Myo-inositol_Transporter"/>
</dbReference>
<evidence type="ECO:0000256" key="7">
    <source>
        <dbReference type="RuleBase" id="RU003346"/>
    </source>
</evidence>
<feature type="transmembrane region" description="Helical" evidence="8">
    <location>
        <begin position="416"/>
        <end position="442"/>
    </location>
</feature>
<dbReference type="PROSITE" id="PS50850">
    <property type="entry name" value="MFS"/>
    <property type="match status" value="1"/>
</dbReference>
<protein>
    <submittedName>
        <fullName evidence="10">Myo-inositol transporter</fullName>
    </submittedName>
</protein>
<dbReference type="Gene3D" id="1.20.1250.20">
    <property type="entry name" value="MFS general substrate transporter like domains"/>
    <property type="match status" value="1"/>
</dbReference>
<evidence type="ECO:0000256" key="5">
    <source>
        <dbReference type="ARBA" id="ARBA00022989"/>
    </source>
</evidence>
<evidence type="ECO:0000256" key="3">
    <source>
        <dbReference type="ARBA" id="ARBA00022448"/>
    </source>
</evidence>
<keyword evidence="3 7" id="KW-0813">Transport</keyword>
<dbReference type="InterPro" id="IPR005829">
    <property type="entry name" value="Sugar_transporter_CS"/>
</dbReference>
<comment type="subcellular location">
    <subcellularLocation>
        <location evidence="1">Membrane</location>
        <topology evidence="1">Multi-pass membrane protein</topology>
    </subcellularLocation>
</comment>
<dbReference type="InterPro" id="IPR005828">
    <property type="entry name" value="MFS_sugar_transport-like"/>
</dbReference>
<feature type="transmembrane region" description="Helical" evidence="8">
    <location>
        <begin position="221"/>
        <end position="243"/>
    </location>
</feature>
<proteinExistence type="inferred from homology"/>
<dbReference type="PANTHER" id="PTHR48020:SF22">
    <property type="entry name" value="MAJOR FACILITATOR SUPERFAMILY (MFS) PROFILE DOMAIN-CONTAINING PROTEIN-RELATED"/>
    <property type="match status" value="1"/>
</dbReference>
<feature type="transmembrane region" description="Helical" evidence="8">
    <location>
        <begin position="315"/>
        <end position="338"/>
    </location>
</feature>
<feature type="transmembrane region" description="Helical" evidence="8">
    <location>
        <begin position="378"/>
        <end position="401"/>
    </location>
</feature>